<dbReference type="EMBL" id="JAACJO010000004">
    <property type="protein sequence ID" value="KAF5359109.1"/>
    <property type="molecule type" value="Genomic_DNA"/>
</dbReference>
<dbReference type="PROSITE" id="PS00973">
    <property type="entry name" value="USP_2"/>
    <property type="match status" value="1"/>
</dbReference>
<dbReference type="InterPro" id="IPR018200">
    <property type="entry name" value="USP_CS"/>
</dbReference>
<dbReference type="GO" id="GO:0016579">
    <property type="term" value="P:protein deubiquitination"/>
    <property type="evidence" value="ECO:0007669"/>
    <property type="project" value="InterPro"/>
</dbReference>
<feature type="compositionally biased region" description="Basic and acidic residues" evidence="1">
    <location>
        <begin position="10"/>
        <end position="25"/>
    </location>
</feature>
<dbReference type="InterPro" id="IPR001394">
    <property type="entry name" value="Peptidase_C19_UCH"/>
</dbReference>
<dbReference type="PROSITE" id="PS50235">
    <property type="entry name" value="USP_3"/>
    <property type="match status" value="1"/>
</dbReference>
<evidence type="ECO:0000313" key="3">
    <source>
        <dbReference type="EMBL" id="KAF5359109.1"/>
    </source>
</evidence>
<evidence type="ECO:0000313" key="4">
    <source>
        <dbReference type="Proteomes" id="UP000559027"/>
    </source>
</evidence>
<dbReference type="GO" id="GO:0005829">
    <property type="term" value="C:cytosol"/>
    <property type="evidence" value="ECO:0007669"/>
    <property type="project" value="TreeGrafter"/>
</dbReference>
<dbReference type="InterPro" id="IPR050164">
    <property type="entry name" value="Peptidase_C19"/>
</dbReference>
<evidence type="ECO:0000259" key="2">
    <source>
        <dbReference type="PROSITE" id="PS50235"/>
    </source>
</evidence>
<accession>A0A8H5LJ72</accession>
<name>A0A8H5LJ72_9AGAR</name>
<feature type="region of interest" description="Disordered" evidence="1">
    <location>
        <begin position="1"/>
        <end position="30"/>
    </location>
</feature>
<dbReference type="AlphaFoldDB" id="A0A8H5LJ72"/>
<sequence>MALYTTSVMRDTEKENTNNHSKTNDSKGFIPRSSEHDVLYEYELFAVINHEGHLDNGHYTNYARFKDEWFKFDDDKVTHSSLSACLQSSAYMLFYVKRHLNYKPNIVPSYIRMRESEAVREKERELEKGREKEREKERERELQRERERERVEREREREKELEDALLATV</sequence>
<organism evidence="3 4">
    <name type="scientific">Leucocoprinus leucothites</name>
    <dbReference type="NCBI Taxonomy" id="201217"/>
    <lineage>
        <taxon>Eukaryota</taxon>
        <taxon>Fungi</taxon>
        <taxon>Dikarya</taxon>
        <taxon>Basidiomycota</taxon>
        <taxon>Agaricomycotina</taxon>
        <taxon>Agaricomycetes</taxon>
        <taxon>Agaricomycetidae</taxon>
        <taxon>Agaricales</taxon>
        <taxon>Agaricineae</taxon>
        <taxon>Agaricaceae</taxon>
        <taxon>Leucocoprinus</taxon>
    </lineage>
</organism>
<proteinExistence type="predicted"/>
<feature type="region of interest" description="Disordered" evidence="1">
    <location>
        <begin position="118"/>
        <end position="157"/>
    </location>
</feature>
<dbReference type="PANTHER" id="PTHR24006">
    <property type="entry name" value="UBIQUITIN CARBOXYL-TERMINAL HYDROLASE"/>
    <property type="match status" value="1"/>
</dbReference>
<dbReference type="InterPro" id="IPR038765">
    <property type="entry name" value="Papain-like_cys_pep_sf"/>
</dbReference>
<comment type="caution">
    <text evidence="3">The sequence shown here is derived from an EMBL/GenBank/DDBJ whole genome shotgun (WGS) entry which is preliminary data.</text>
</comment>
<evidence type="ECO:0000256" key="1">
    <source>
        <dbReference type="SAM" id="MobiDB-lite"/>
    </source>
</evidence>
<reference evidence="3 4" key="1">
    <citation type="journal article" date="2020" name="ISME J.">
        <title>Uncovering the hidden diversity of litter-decomposition mechanisms in mushroom-forming fungi.</title>
        <authorList>
            <person name="Floudas D."/>
            <person name="Bentzer J."/>
            <person name="Ahren D."/>
            <person name="Johansson T."/>
            <person name="Persson P."/>
            <person name="Tunlid A."/>
        </authorList>
    </citation>
    <scope>NUCLEOTIDE SEQUENCE [LARGE SCALE GENOMIC DNA]</scope>
    <source>
        <strain evidence="3 4">CBS 146.42</strain>
    </source>
</reference>
<feature type="domain" description="USP" evidence="2">
    <location>
        <begin position="1"/>
        <end position="98"/>
    </location>
</feature>
<dbReference type="Pfam" id="PF00443">
    <property type="entry name" value="UCH"/>
    <property type="match status" value="1"/>
</dbReference>
<dbReference type="PANTHER" id="PTHR24006:SF937">
    <property type="entry name" value="UBIQUITIN CARBOXYL-TERMINAL HYDROLASE"/>
    <property type="match status" value="1"/>
</dbReference>
<dbReference type="InterPro" id="IPR028889">
    <property type="entry name" value="USP"/>
</dbReference>
<dbReference type="SUPFAM" id="SSF54001">
    <property type="entry name" value="Cysteine proteinases"/>
    <property type="match status" value="1"/>
</dbReference>
<keyword evidence="4" id="KW-1185">Reference proteome</keyword>
<protein>
    <recommendedName>
        <fullName evidence="2">USP domain-containing protein</fullName>
    </recommendedName>
</protein>
<dbReference type="Proteomes" id="UP000559027">
    <property type="component" value="Unassembled WGS sequence"/>
</dbReference>
<dbReference type="Gene3D" id="3.90.70.10">
    <property type="entry name" value="Cysteine proteinases"/>
    <property type="match status" value="1"/>
</dbReference>
<dbReference type="GO" id="GO:0005634">
    <property type="term" value="C:nucleus"/>
    <property type="evidence" value="ECO:0007669"/>
    <property type="project" value="TreeGrafter"/>
</dbReference>
<dbReference type="GO" id="GO:0004843">
    <property type="term" value="F:cysteine-type deubiquitinase activity"/>
    <property type="evidence" value="ECO:0007669"/>
    <property type="project" value="InterPro"/>
</dbReference>
<gene>
    <name evidence="3" type="ORF">D9756_002966</name>
</gene>
<dbReference type="OrthoDB" id="289038at2759"/>